<gene>
    <name evidence="3" type="ORF">B7G68_20565</name>
</gene>
<organism evidence="3 4">
    <name type="scientific">Caulobacter segnis</name>
    <dbReference type="NCBI Taxonomy" id="88688"/>
    <lineage>
        <taxon>Bacteria</taxon>
        <taxon>Pseudomonadati</taxon>
        <taxon>Pseudomonadota</taxon>
        <taxon>Alphaproteobacteria</taxon>
        <taxon>Caulobacterales</taxon>
        <taxon>Caulobacteraceae</taxon>
        <taxon>Caulobacter</taxon>
    </lineage>
</organism>
<dbReference type="SMART" id="SM00448">
    <property type="entry name" value="REC"/>
    <property type="match status" value="1"/>
</dbReference>
<evidence type="ECO:0000313" key="4">
    <source>
        <dbReference type="Proteomes" id="UP000240527"/>
    </source>
</evidence>
<feature type="domain" description="Response regulatory" evidence="2">
    <location>
        <begin position="3"/>
        <end position="119"/>
    </location>
</feature>
<dbReference type="PANTHER" id="PTHR43228:SF1">
    <property type="entry name" value="TWO-COMPONENT RESPONSE REGULATOR ARR22"/>
    <property type="match status" value="1"/>
</dbReference>
<keyword evidence="1" id="KW-0597">Phosphoprotein</keyword>
<dbReference type="Proteomes" id="UP000240527">
    <property type="component" value="Chromosome"/>
</dbReference>
<accession>A0ABN5J1N1</accession>
<evidence type="ECO:0000256" key="1">
    <source>
        <dbReference type="PROSITE-ProRule" id="PRU00169"/>
    </source>
</evidence>
<evidence type="ECO:0000259" key="2">
    <source>
        <dbReference type="PROSITE" id="PS50110"/>
    </source>
</evidence>
<sequence length="121" mass="13557">MKTCLVVDDSRVIRKVARRVLEDIGFDIAEASDGMEALAWCRAAMPDAVLLDWNMPVMNGLEFLKLLRKERHGDTPKVIFCTVENSVDRIREALDAGADEYIMKPFDGDIIQAKFAEAGLL</sequence>
<keyword evidence="4" id="KW-1185">Reference proteome</keyword>
<proteinExistence type="predicted"/>
<dbReference type="InterPro" id="IPR001789">
    <property type="entry name" value="Sig_transdc_resp-reg_receiver"/>
</dbReference>
<dbReference type="InterPro" id="IPR052048">
    <property type="entry name" value="ST_Response_Regulator"/>
</dbReference>
<dbReference type="SUPFAM" id="SSF52172">
    <property type="entry name" value="CheY-like"/>
    <property type="match status" value="1"/>
</dbReference>
<reference evidence="3 4" key="1">
    <citation type="journal article" date="2015" name="Biotechnol. Bioeng.">
        <title>Genome sequence and phenotypic characterization of Caulobacter segnis.</title>
        <authorList>
            <person name="Patel S."/>
            <person name="Fletcher B."/>
            <person name="Scott D.C."/>
            <person name="Ely B."/>
        </authorList>
    </citation>
    <scope>NUCLEOTIDE SEQUENCE [LARGE SCALE GENOMIC DNA]</scope>
    <source>
        <strain evidence="3 4">TK0059</strain>
    </source>
</reference>
<name>A0ABN5J1N1_9CAUL</name>
<dbReference type="InterPro" id="IPR011006">
    <property type="entry name" value="CheY-like_superfamily"/>
</dbReference>
<dbReference type="PANTHER" id="PTHR43228">
    <property type="entry name" value="TWO-COMPONENT RESPONSE REGULATOR"/>
    <property type="match status" value="1"/>
</dbReference>
<feature type="modified residue" description="4-aspartylphosphate" evidence="1">
    <location>
        <position position="52"/>
    </location>
</feature>
<evidence type="ECO:0000313" key="3">
    <source>
        <dbReference type="EMBL" id="AVQ04566.1"/>
    </source>
</evidence>
<dbReference type="Gene3D" id="3.40.50.2300">
    <property type="match status" value="1"/>
</dbReference>
<dbReference type="EMBL" id="CP027850">
    <property type="protein sequence ID" value="AVQ04566.1"/>
    <property type="molecule type" value="Genomic_DNA"/>
</dbReference>
<dbReference type="Pfam" id="PF00072">
    <property type="entry name" value="Response_reg"/>
    <property type="match status" value="1"/>
</dbReference>
<protein>
    <submittedName>
        <fullName evidence="3">Response regulator</fullName>
    </submittedName>
</protein>
<dbReference type="PROSITE" id="PS50110">
    <property type="entry name" value="RESPONSE_REGULATORY"/>
    <property type="match status" value="1"/>
</dbReference>